<evidence type="ECO:0000313" key="12">
    <source>
        <dbReference type="EMBL" id="KAK9835607.1"/>
    </source>
</evidence>
<dbReference type="AlphaFoldDB" id="A0AAW1RQK2"/>
<keyword evidence="13" id="KW-1185">Reference proteome</keyword>
<dbReference type="InterPro" id="IPR013083">
    <property type="entry name" value="Znf_RING/FYVE/PHD"/>
</dbReference>
<dbReference type="GO" id="GO:0005737">
    <property type="term" value="C:cytoplasm"/>
    <property type="evidence" value="ECO:0007669"/>
    <property type="project" value="UniProtKB-SubCell"/>
</dbReference>
<dbReference type="PANTHER" id="PTHR13931">
    <property type="entry name" value="UBIQUITINATION FACTOR E4"/>
    <property type="match status" value="1"/>
</dbReference>
<dbReference type="SMART" id="SM00504">
    <property type="entry name" value="Ubox"/>
    <property type="match status" value="1"/>
</dbReference>
<evidence type="ECO:0000256" key="10">
    <source>
        <dbReference type="ARBA" id="ARBA00023242"/>
    </source>
</evidence>
<dbReference type="GO" id="GO:0000151">
    <property type="term" value="C:ubiquitin ligase complex"/>
    <property type="evidence" value="ECO:0007669"/>
    <property type="project" value="InterPro"/>
</dbReference>
<dbReference type="InterPro" id="IPR019474">
    <property type="entry name" value="Ub_conjug_fac_E4_core"/>
</dbReference>
<dbReference type="InterPro" id="IPR045132">
    <property type="entry name" value="UBE4"/>
</dbReference>
<evidence type="ECO:0000256" key="2">
    <source>
        <dbReference type="ARBA" id="ARBA00004123"/>
    </source>
</evidence>
<dbReference type="GO" id="GO:0036503">
    <property type="term" value="P:ERAD pathway"/>
    <property type="evidence" value="ECO:0007669"/>
    <property type="project" value="InterPro"/>
</dbReference>
<evidence type="ECO:0000256" key="9">
    <source>
        <dbReference type="ARBA" id="ARBA00022786"/>
    </source>
</evidence>
<evidence type="ECO:0000256" key="4">
    <source>
        <dbReference type="ARBA" id="ARBA00004906"/>
    </source>
</evidence>
<evidence type="ECO:0000256" key="8">
    <source>
        <dbReference type="ARBA" id="ARBA00022679"/>
    </source>
</evidence>
<dbReference type="GO" id="GO:0005634">
    <property type="term" value="C:nucleus"/>
    <property type="evidence" value="ECO:0007669"/>
    <property type="project" value="UniProtKB-SubCell"/>
</dbReference>
<proteinExistence type="inferred from homology"/>
<name>A0AAW1RQK2_9CHLO</name>
<keyword evidence="9" id="KW-0833">Ubl conjugation pathway</keyword>
<dbReference type="EC" id="2.3.2.27" evidence="6"/>
<evidence type="ECO:0000313" key="13">
    <source>
        <dbReference type="Proteomes" id="UP001438707"/>
    </source>
</evidence>
<evidence type="ECO:0000256" key="6">
    <source>
        <dbReference type="ARBA" id="ARBA00012483"/>
    </source>
</evidence>
<dbReference type="InterPro" id="IPR003613">
    <property type="entry name" value="Ubox_domain"/>
</dbReference>
<evidence type="ECO:0000259" key="11">
    <source>
        <dbReference type="PROSITE" id="PS51698"/>
    </source>
</evidence>
<dbReference type="Proteomes" id="UP001438707">
    <property type="component" value="Unassembled WGS sequence"/>
</dbReference>
<keyword evidence="10" id="KW-0539">Nucleus</keyword>
<protein>
    <recommendedName>
        <fullName evidence="6">RING-type E3 ubiquitin transferase</fullName>
        <ecNumber evidence="6">2.3.2.27</ecNumber>
    </recommendedName>
</protein>
<dbReference type="Pfam" id="PF10408">
    <property type="entry name" value="Ufd2P_core"/>
    <property type="match status" value="1"/>
</dbReference>
<feature type="domain" description="U-box" evidence="11">
    <location>
        <begin position="941"/>
        <end position="1014"/>
    </location>
</feature>
<dbReference type="PROSITE" id="PS51698">
    <property type="entry name" value="U_BOX"/>
    <property type="match status" value="1"/>
</dbReference>
<dbReference type="SUPFAM" id="SSF57850">
    <property type="entry name" value="RING/U-box"/>
    <property type="match status" value="1"/>
</dbReference>
<dbReference type="Gene3D" id="3.30.40.10">
    <property type="entry name" value="Zinc/RING finger domain, C3HC4 (zinc finger)"/>
    <property type="match status" value="1"/>
</dbReference>
<comment type="catalytic activity">
    <reaction evidence="1">
        <text>S-ubiquitinyl-[E2 ubiquitin-conjugating enzyme]-L-cysteine + [acceptor protein]-L-lysine = [E2 ubiquitin-conjugating enzyme]-L-cysteine + N(6)-ubiquitinyl-[acceptor protein]-L-lysine.</text>
        <dbReference type="EC" id="2.3.2.27"/>
    </reaction>
</comment>
<dbReference type="EMBL" id="JALJOS010000008">
    <property type="protein sequence ID" value="KAK9835607.1"/>
    <property type="molecule type" value="Genomic_DNA"/>
</dbReference>
<accession>A0AAW1RQK2</accession>
<comment type="pathway">
    <text evidence="4">Protein modification; protein ubiquitination.</text>
</comment>
<dbReference type="GO" id="GO:0006511">
    <property type="term" value="P:ubiquitin-dependent protein catabolic process"/>
    <property type="evidence" value="ECO:0007669"/>
    <property type="project" value="InterPro"/>
</dbReference>
<evidence type="ECO:0000256" key="1">
    <source>
        <dbReference type="ARBA" id="ARBA00000900"/>
    </source>
</evidence>
<dbReference type="GO" id="GO:0034450">
    <property type="term" value="F:ubiquitin-ubiquitin ligase activity"/>
    <property type="evidence" value="ECO:0007669"/>
    <property type="project" value="InterPro"/>
</dbReference>
<organism evidence="12 13">
    <name type="scientific">Apatococcus lobatus</name>
    <dbReference type="NCBI Taxonomy" id="904363"/>
    <lineage>
        <taxon>Eukaryota</taxon>
        <taxon>Viridiplantae</taxon>
        <taxon>Chlorophyta</taxon>
        <taxon>core chlorophytes</taxon>
        <taxon>Trebouxiophyceae</taxon>
        <taxon>Chlorellales</taxon>
        <taxon>Chlorellaceae</taxon>
        <taxon>Apatococcus</taxon>
    </lineage>
</organism>
<keyword evidence="7" id="KW-0963">Cytoplasm</keyword>
<dbReference type="PANTHER" id="PTHR13931:SF2">
    <property type="entry name" value="UBIQUITIN CONJUGATION FACTOR E4 B"/>
    <property type="match status" value="1"/>
</dbReference>
<evidence type="ECO:0000256" key="5">
    <source>
        <dbReference type="ARBA" id="ARBA00007434"/>
    </source>
</evidence>
<evidence type="ECO:0000256" key="3">
    <source>
        <dbReference type="ARBA" id="ARBA00004496"/>
    </source>
</evidence>
<evidence type="ECO:0000256" key="7">
    <source>
        <dbReference type="ARBA" id="ARBA00022490"/>
    </source>
</evidence>
<gene>
    <name evidence="12" type="ORF">WJX74_004132</name>
</gene>
<comment type="caution">
    <text evidence="12">The sequence shown here is derived from an EMBL/GenBank/DDBJ whole genome shotgun (WGS) entry which is preliminary data.</text>
</comment>
<reference evidence="12 13" key="1">
    <citation type="journal article" date="2024" name="Nat. Commun.">
        <title>Phylogenomics reveals the evolutionary origins of lichenization in chlorophyte algae.</title>
        <authorList>
            <person name="Puginier C."/>
            <person name="Libourel C."/>
            <person name="Otte J."/>
            <person name="Skaloud P."/>
            <person name="Haon M."/>
            <person name="Grisel S."/>
            <person name="Petersen M."/>
            <person name="Berrin J.G."/>
            <person name="Delaux P.M."/>
            <person name="Dal Grande F."/>
            <person name="Keller J."/>
        </authorList>
    </citation>
    <scope>NUCLEOTIDE SEQUENCE [LARGE SCALE GENOMIC DNA]</scope>
    <source>
        <strain evidence="12 13">SAG 2145</strain>
    </source>
</reference>
<comment type="similarity">
    <text evidence="5">Belongs to the ubiquitin conjugation factor E4 family.</text>
</comment>
<keyword evidence="8" id="KW-0808">Transferase</keyword>
<dbReference type="FunFam" id="3.30.40.10:FF:000055">
    <property type="entry name" value="Ubiquitin conjugation factor e4 a"/>
    <property type="match status" value="1"/>
</dbReference>
<comment type="subcellular location">
    <subcellularLocation>
        <location evidence="3">Cytoplasm</location>
    </subcellularLocation>
    <subcellularLocation>
        <location evidence="2">Nucleus</location>
    </subcellularLocation>
</comment>
<dbReference type="GO" id="GO:0000209">
    <property type="term" value="P:protein polyubiquitination"/>
    <property type="evidence" value="ECO:0007669"/>
    <property type="project" value="TreeGrafter"/>
</dbReference>
<sequence>MPSPEQQHENTVLCEVLRVTLDSARQSPSANPPMSFLSGVSQELSSEQGTGDDLYSSAPLLKKEILDRVVMSRLLEPPANYPQWPVHYLLGCYERASQQLRQAGQLKDKTFSARLQQALAEIKDLAVRYASLLLTMDGSMFEQPEGARVMGSLQLGQSLDAAAGKDAHGVAPLPSGFLEDFAAHTEPEALDAVFQPIAEKLASQLLGVSIAGDIQHTLQHWLRLSSIRPIAAAITRHPMWLTPNPTQGRTLQYRSLLGPLFCLNVISDAMMDPYARDPQPSIVEQEFSDPDNRSPSELVRSMDSLRLLQGQIHTTLHSIVMNFLRTPDAREPMIQWLAAAVESSAGRAKMGRNIRQLPSDAFCLTLNAVLLKLCDPFVDPSANKAWSKLDIRYLEHGRIDFKDETKLSMDEQEYKAWQERSTSEKSASTSGSPPQFHFICDCFFLTMRALHLGYSNLINTLTEHTPRTMRELKNKIKELEAQLEQMKGSPQQPYIEAELKQRKAIKDRIHGGIQTARTCVSDPTLVAAVMRFYRLAACWMLRLASPRAASGGRVDYPLPEPAPETFRVLPEMLVEDLAEVMGWAGTQQLRGGETMDPRMLEDLFTFLLVLMGSRDYIRNPYLHSKMSKGLVNWVPGQLLEPDANANKGLGRQRYPETPLTTICEGHPELQDFMVPSFLEVFMIVERTARHNEFYEKFNCRYLIGLMLSYLWTIPAQRASWQRVAAEQGGQGRYRDFCSLLVNDINFLMDAAIEHLKEARKLEGQKEDTAAWDALSAEERSDASDNLESALGQAGTDLHMSSVMIGILHFSTESVTATWLLPEMIERVSSMLNYFLNVLTGPQRRMLRVKDMEKIRWRPREVLAQICSIFLNLAQADTEGRFPPAIVADSRSYSSQLFPEACRVLRSNMLLMETQIVALEQLSQRCEEAVAQGQADDEAFEDTPEEFLDPLMDTLMKDPVKLPTNFTCDRPVILRHLLSDKTCPFTRQAMKIEDLQPMPELRARIQAWMQEQRANKMQS</sequence>
<dbReference type="Pfam" id="PF04564">
    <property type="entry name" value="U-box"/>
    <property type="match status" value="1"/>
</dbReference>